<gene>
    <name evidence="2" type="ORF">E1295_32450</name>
</gene>
<name>A0A4R5EXV7_9ACTN</name>
<keyword evidence="1" id="KW-0812">Transmembrane</keyword>
<dbReference type="EMBL" id="SMLD01000112">
    <property type="protein sequence ID" value="TDE39919.1"/>
    <property type="molecule type" value="Genomic_DNA"/>
</dbReference>
<evidence type="ECO:0000313" key="3">
    <source>
        <dbReference type="Proteomes" id="UP000295136"/>
    </source>
</evidence>
<protein>
    <submittedName>
        <fullName evidence="2">Uncharacterized protein</fullName>
    </submittedName>
</protein>
<sequence length="103" mass="10761">MDIIIMMISVSAVLAGGVTYAVTRRDLRGGARAAVALACALLVGGACLFVPWLPLFAFLGTVVVYLVVRRLFTARLALAASGVVLVGGCSFAVLLMMRALETM</sequence>
<proteinExistence type="predicted"/>
<feature type="transmembrane region" description="Helical" evidence="1">
    <location>
        <begin position="35"/>
        <end position="68"/>
    </location>
</feature>
<dbReference type="Proteomes" id="UP000295136">
    <property type="component" value="Unassembled WGS sequence"/>
</dbReference>
<keyword evidence="3" id="KW-1185">Reference proteome</keyword>
<feature type="transmembrane region" description="Helical" evidence="1">
    <location>
        <begin position="74"/>
        <end position="97"/>
    </location>
</feature>
<evidence type="ECO:0000313" key="2">
    <source>
        <dbReference type="EMBL" id="TDE39919.1"/>
    </source>
</evidence>
<accession>A0A4R5EXV7</accession>
<reference evidence="2 3" key="1">
    <citation type="submission" date="2019-03" db="EMBL/GenBank/DDBJ databases">
        <title>Draft genome sequences of novel Actinobacteria.</title>
        <authorList>
            <person name="Sahin N."/>
            <person name="Ay H."/>
            <person name="Saygin H."/>
        </authorList>
    </citation>
    <scope>NUCLEOTIDE SEQUENCE [LARGE SCALE GENOMIC DNA]</scope>
    <source>
        <strain evidence="2 3">6K102</strain>
    </source>
</reference>
<dbReference type="AlphaFoldDB" id="A0A4R5EXV7"/>
<dbReference type="RefSeq" id="WP_132636364.1">
    <property type="nucleotide sequence ID" value="NZ_SMLD01000112.1"/>
</dbReference>
<organism evidence="2 3">
    <name type="scientific">Nonomuraea mesophila</name>
    <dbReference type="NCBI Taxonomy" id="2530382"/>
    <lineage>
        <taxon>Bacteria</taxon>
        <taxon>Bacillati</taxon>
        <taxon>Actinomycetota</taxon>
        <taxon>Actinomycetes</taxon>
        <taxon>Streptosporangiales</taxon>
        <taxon>Streptosporangiaceae</taxon>
        <taxon>Nonomuraea</taxon>
    </lineage>
</organism>
<keyword evidence="1" id="KW-1133">Transmembrane helix</keyword>
<evidence type="ECO:0000256" key="1">
    <source>
        <dbReference type="SAM" id="Phobius"/>
    </source>
</evidence>
<comment type="caution">
    <text evidence="2">The sequence shown here is derived from an EMBL/GenBank/DDBJ whole genome shotgun (WGS) entry which is preliminary data.</text>
</comment>
<feature type="transmembrane region" description="Helical" evidence="1">
    <location>
        <begin position="6"/>
        <end position="23"/>
    </location>
</feature>
<keyword evidence="1" id="KW-0472">Membrane</keyword>